<protein>
    <submittedName>
        <fullName evidence="5">Endonuclease/exonuclease/phosphatase</fullName>
    </submittedName>
</protein>
<dbReference type="GO" id="GO:0006308">
    <property type="term" value="P:DNA catabolic process"/>
    <property type="evidence" value="ECO:0007669"/>
    <property type="project" value="InterPro"/>
</dbReference>
<keyword evidence="5" id="KW-0269">Exonuclease</keyword>
<dbReference type="SUPFAM" id="SSF56219">
    <property type="entry name" value="DNase I-like"/>
    <property type="match status" value="1"/>
</dbReference>
<dbReference type="EMBL" id="PUHZ01000017">
    <property type="protein sequence ID" value="PQO44877.1"/>
    <property type="molecule type" value="Genomic_DNA"/>
</dbReference>
<evidence type="ECO:0000313" key="6">
    <source>
        <dbReference type="Proteomes" id="UP000237819"/>
    </source>
</evidence>
<reference evidence="5 6" key="1">
    <citation type="submission" date="2018-02" db="EMBL/GenBank/DDBJ databases">
        <title>Comparative genomes isolates from brazilian mangrove.</title>
        <authorList>
            <person name="Araujo J.E."/>
            <person name="Taketani R.G."/>
            <person name="Silva M.C.P."/>
            <person name="Loureco M.V."/>
            <person name="Andreote F.D."/>
        </authorList>
    </citation>
    <scope>NUCLEOTIDE SEQUENCE [LARGE SCALE GENOMIC DNA]</scope>
    <source>
        <strain evidence="5 6">Nap-Phe MGV</strain>
    </source>
</reference>
<dbReference type="InterPro" id="IPR005135">
    <property type="entry name" value="Endo/exonuclease/phosphatase"/>
</dbReference>
<dbReference type="Pfam" id="PF03372">
    <property type="entry name" value="Exo_endo_phos"/>
    <property type="match status" value="1"/>
</dbReference>
<accession>A0A2S8GKA6</accession>
<evidence type="ECO:0000259" key="4">
    <source>
        <dbReference type="Pfam" id="PF03372"/>
    </source>
</evidence>
<evidence type="ECO:0000256" key="3">
    <source>
        <dbReference type="ARBA" id="ARBA00022801"/>
    </source>
</evidence>
<keyword evidence="3" id="KW-0378">Hydrolase</keyword>
<dbReference type="GO" id="GO:0004527">
    <property type="term" value="F:exonuclease activity"/>
    <property type="evidence" value="ECO:0007669"/>
    <property type="project" value="UniProtKB-KW"/>
</dbReference>
<dbReference type="OrthoDB" id="5500612at2"/>
<dbReference type="InterPro" id="IPR016202">
    <property type="entry name" value="DNase_I"/>
</dbReference>
<evidence type="ECO:0000313" key="5">
    <source>
        <dbReference type="EMBL" id="PQO44877.1"/>
    </source>
</evidence>
<dbReference type="InterPro" id="IPR036691">
    <property type="entry name" value="Endo/exonu/phosph_ase_sf"/>
</dbReference>
<keyword evidence="5" id="KW-0255">Endonuclease</keyword>
<comment type="caution">
    <text evidence="5">The sequence shown here is derived from an EMBL/GenBank/DDBJ whole genome shotgun (WGS) entry which is preliminary data.</text>
</comment>
<gene>
    <name evidence="5" type="ORF">C5Y93_17455</name>
</gene>
<dbReference type="PANTHER" id="PTHR11371">
    <property type="entry name" value="DEOXYRIBONUCLEASE"/>
    <property type="match status" value="1"/>
</dbReference>
<dbReference type="PANTHER" id="PTHR11371:SF31">
    <property type="entry name" value="EXTRACELLULAR NUCLEASE"/>
    <property type="match status" value="1"/>
</dbReference>
<dbReference type="SMART" id="SM00476">
    <property type="entry name" value="DNaseIc"/>
    <property type="match status" value="1"/>
</dbReference>
<proteinExistence type="inferred from homology"/>
<name>A0A2S8GKA6_9BACT</name>
<keyword evidence="2" id="KW-0540">Nuclease</keyword>
<evidence type="ECO:0000256" key="1">
    <source>
        <dbReference type="ARBA" id="ARBA00007359"/>
    </source>
</evidence>
<organism evidence="5 6">
    <name type="scientific">Blastopirellula marina</name>
    <dbReference type="NCBI Taxonomy" id="124"/>
    <lineage>
        <taxon>Bacteria</taxon>
        <taxon>Pseudomonadati</taxon>
        <taxon>Planctomycetota</taxon>
        <taxon>Planctomycetia</taxon>
        <taxon>Pirellulales</taxon>
        <taxon>Pirellulaceae</taxon>
        <taxon>Blastopirellula</taxon>
    </lineage>
</organism>
<feature type="domain" description="Endonuclease/exonuclease/phosphatase" evidence="4">
    <location>
        <begin position="109"/>
        <end position="277"/>
    </location>
</feature>
<sequence length="372" mass="41741">MIWIRESHFEYGLAPGSARQASMWGATNNFFRRLVPVAGENVVKRTSAMLLAIIAGAGAWFFFQNYQIAGLDNLVVVPRNADTTTAVSTTESSLTVPTMARKQDTIRVASFNIQVFGEAKSSKPEVMSRLAEIVRQFDVVAIQEIRCKDEGLIPSFVELINSTGRHYDFVIGPRVGRTISKEQFAYIFDTASLQVDRSQVYTAQDPLDVLHREPLVAWFRVRGPDPNQAFTFTLVNVHVDPDEVEEEMNVMDDVFRAVRDDPRGEDDVILLGDFNANESKMGQLANIPGINWAISGVMTNTRGTELYDNIFMQRTATSEYTGRSGVFDFLRHYNLTLAEGLEISDHLPVWAEFSIYEGGWPQPVATVPKETR</sequence>
<comment type="similarity">
    <text evidence="1">Belongs to the DNase I family.</text>
</comment>
<dbReference type="Gene3D" id="3.60.10.10">
    <property type="entry name" value="Endonuclease/exonuclease/phosphatase"/>
    <property type="match status" value="1"/>
</dbReference>
<dbReference type="Proteomes" id="UP000237819">
    <property type="component" value="Unassembled WGS sequence"/>
</dbReference>
<evidence type="ECO:0000256" key="2">
    <source>
        <dbReference type="ARBA" id="ARBA00022722"/>
    </source>
</evidence>
<dbReference type="GO" id="GO:0004519">
    <property type="term" value="F:endonuclease activity"/>
    <property type="evidence" value="ECO:0007669"/>
    <property type="project" value="UniProtKB-KW"/>
</dbReference>
<dbReference type="AlphaFoldDB" id="A0A2S8GKA6"/>
<dbReference type="GO" id="GO:0004536">
    <property type="term" value="F:DNA nuclease activity"/>
    <property type="evidence" value="ECO:0007669"/>
    <property type="project" value="InterPro"/>
</dbReference>
<dbReference type="PRINTS" id="PR00130">
    <property type="entry name" value="DNASEI"/>
</dbReference>